<evidence type="ECO:0000256" key="1">
    <source>
        <dbReference type="SAM" id="MobiDB-lite"/>
    </source>
</evidence>
<dbReference type="SUPFAM" id="SSF53335">
    <property type="entry name" value="S-adenosyl-L-methionine-dependent methyltransferases"/>
    <property type="match status" value="1"/>
</dbReference>
<evidence type="ECO:0000313" key="3">
    <source>
        <dbReference type="EMBL" id="CAG8480302.1"/>
    </source>
</evidence>
<evidence type="ECO:0000259" key="2">
    <source>
        <dbReference type="Pfam" id="PF13649"/>
    </source>
</evidence>
<feature type="domain" description="Methyltransferase" evidence="2">
    <location>
        <begin position="59"/>
        <end position="149"/>
    </location>
</feature>
<gene>
    <name evidence="3" type="ORF">ALEPTO_LOCUS2453</name>
</gene>
<dbReference type="PANTHER" id="PTHR43591:SF24">
    <property type="entry name" value="2-METHOXY-6-POLYPRENYL-1,4-BENZOQUINOL METHYLASE, MITOCHONDRIAL"/>
    <property type="match status" value="1"/>
</dbReference>
<dbReference type="PANTHER" id="PTHR43591">
    <property type="entry name" value="METHYLTRANSFERASE"/>
    <property type="match status" value="1"/>
</dbReference>
<proteinExistence type="predicted"/>
<feature type="region of interest" description="Disordered" evidence="1">
    <location>
        <begin position="1"/>
        <end position="26"/>
    </location>
</feature>
<keyword evidence="4" id="KW-1185">Reference proteome</keyword>
<reference evidence="3" key="1">
    <citation type="submission" date="2021-06" db="EMBL/GenBank/DDBJ databases">
        <authorList>
            <person name="Kallberg Y."/>
            <person name="Tangrot J."/>
            <person name="Rosling A."/>
        </authorList>
    </citation>
    <scope>NUCLEOTIDE SEQUENCE</scope>
    <source>
        <strain evidence="3">FL130A</strain>
    </source>
</reference>
<dbReference type="OrthoDB" id="2013972at2759"/>
<comment type="caution">
    <text evidence="3">The sequence shown here is derived from an EMBL/GenBank/DDBJ whole genome shotgun (WGS) entry which is preliminary data.</text>
</comment>
<dbReference type="InterPro" id="IPR041698">
    <property type="entry name" value="Methyltransf_25"/>
</dbReference>
<dbReference type="GO" id="GO:0008168">
    <property type="term" value="F:methyltransferase activity"/>
    <property type="evidence" value="ECO:0007669"/>
    <property type="project" value="TreeGrafter"/>
</dbReference>
<evidence type="ECO:0000313" key="4">
    <source>
        <dbReference type="Proteomes" id="UP000789508"/>
    </source>
</evidence>
<feature type="compositionally biased region" description="Polar residues" evidence="1">
    <location>
        <begin position="1"/>
        <end position="21"/>
    </location>
</feature>
<dbReference type="EMBL" id="CAJVPS010000359">
    <property type="protein sequence ID" value="CAG8480302.1"/>
    <property type="molecule type" value="Genomic_DNA"/>
</dbReference>
<dbReference type="Gene3D" id="3.40.50.150">
    <property type="entry name" value="Vaccinia Virus protein VP39"/>
    <property type="match status" value="1"/>
</dbReference>
<sequence length="283" mass="32569">MQSTAQQESVQGLRRQQQQKNNETKAELQIDGAEHYLFKGVIGGNYMSPIKANNMKKCLEVGFGCGIWMMEMASEFPECQFYGIDLNPKTPENTYPDNCNFLKGDFTDGLPYPDETFDLVHVKSLLMYKPVEHVHKLLKEIYRVTKKGGYFEYKEPLRIKNAGPILNMVQEGWDIFLKEQKIDKDLVLSLDRVLLQQGWKDAALTTHLISVGESEDSASNMFYESWKKFSETFSDIFTTLIEFPRKEEFKKLARNDLEPECKKFKTGVEIAVGFATKRPISTN</sequence>
<protein>
    <submittedName>
        <fullName evidence="3">1427_t:CDS:1</fullName>
    </submittedName>
</protein>
<organism evidence="3 4">
    <name type="scientific">Ambispora leptoticha</name>
    <dbReference type="NCBI Taxonomy" id="144679"/>
    <lineage>
        <taxon>Eukaryota</taxon>
        <taxon>Fungi</taxon>
        <taxon>Fungi incertae sedis</taxon>
        <taxon>Mucoromycota</taxon>
        <taxon>Glomeromycotina</taxon>
        <taxon>Glomeromycetes</taxon>
        <taxon>Archaeosporales</taxon>
        <taxon>Ambisporaceae</taxon>
        <taxon>Ambispora</taxon>
    </lineage>
</organism>
<dbReference type="Pfam" id="PF13649">
    <property type="entry name" value="Methyltransf_25"/>
    <property type="match status" value="1"/>
</dbReference>
<name>A0A9N8WEQ6_9GLOM</name>
<dbReference type="InterPro" id="IPR029063">
    <property type="entry name" value="SAM-dependent_MTases_sf"/>
</dbReference>
<dbReference type="AlphaFoldDB" id="A0A9N8WEQ6"/>
<dbReference type="CDD" id="cd02440">
    <property type="entry name" value="AdoMet_MTases"/>
    <property type="match status" value="1"/>
</dbReference>
<dbReference type="Proteomes" id="UP000789508">
    <property type="component" value="Unassembled WGS sequence"/>
</dbReference>
<accession>A0A9N8WEQ6</accession>